<feature type="transmembrane region" description="Helical" evidence="1">
    <location>
        <begin position="186"/>
        <end position="208"/>
    </location>
</feature>
<feature type="transmembrane region" description="Helical" evidence="1">
    <location>
        <begin position="462"/>
        <end position="488"/>
    </location>
</feature>
<feature type="transmembrane region" description="Helical" evidence="1">
    <location>
        <begin position="112"/>
        <end position="137"/>
    </location>
</feature>
<accession>A0ABQ6Z2D2</accession>
<keyword evidence="1" id="KW-1133">Transmembrane helix</keyword>
<evidence type="ECO:0000313" key="2">
    <source>
        <dbReference type="EMBL" id="KAF1305770.1"/>
    </source>
</evidence>
<feature type="transmembrane region" description="Helical" evidence="1">
    <location>
        <begin position="68"/>
        <end position="92"/>
    </location>
</feature>
<evidence type="ECO:0000256" key="1">
    <source>
        <dbReference type="SAM" id="Phobius"/>
    </source>
</evidence>
<proteinExistence type="predicted"/>
<dbReference type="RefSeq" id="WP_161901088.1">
    <property type="nucleotide sequence ID" value="NZ_MAEL01000010.1"/>
</dbReference>
<name>A0ABQ6Z2D2_9ENTE</name>
<protein>
    <submittedName>
        <fullName evidence="2">ABC transporter</fullName>
    </submittedName>
</protein>
<reference evidence="2 3" key="1">
    <citation type="submission" date="2016-06" db="EMBL/GenBank/DDBJ databases">
        <title>Four novel species of enterococci isolated from chicken manure.</title>
        <authorList>
            <person name="Van Tyne D."/>
        </authorList>
    </citation>
    <scope>NUCLEOTIDE SEQUENCE [LARGE SCALE GENOMIC DNA]</scope>
    <source>
        <strain evidence="2 3">CU12B</strain>
    </source>
</reference>
<feature type="transmembrane region" description="Helical" evidence="1">
    <location>
        <begin position="307"/>
        <end position="329"/>
    </location>
</feature>
<organism evidence="2 3">
    <name type="scientific">Candidatus Enterococcus willemsii</name>
    <dbReference type="NCBI Taxonomy" id="1857215"/>
    <lineage>
        <taxon>Bacteria</taxon>
        <taxon>Bacillati</taxon>
        <taxon>Bacillota</taxon>
        <taxon>Bacilli</taxon>
        <taxon>Lactobacillales</taxon>
        <taxon>Enterococcaceae</taxon>
        <taxon>Enterococcus</taxon>
    </lineage>
</organism>
<comment type="caution">
    <text evidence="2">The sequence shown here is derived from an EMBL/GenBank/DDBJ whole genome shotgun (WGS) entry which is preliminary data.</text>
</comment>
<feature type="transmembrane region" description="Helical" evidence="1">
    <location>
        <begin position="228"/>
        <end position="258"/>
    </location>
</feature>
<feature type="transmembrane region" description="Helical" evidence="1">
    <location>
        <begin position="420"/>
        <end position="441"/>
    </location>
</feature>
<feature type="transmembrane region" description="Helical" evidence="1">
    <location>
        <begin position="143"/>
        <end position="174"/>
    </location>
</feature>
<feature type="transmembrane region" description="Helical" evidence="1">
    <location>
        <begin position="341"/>
        <end position="369"/>
    </location>
</feature>
<keyword evidence="3" id="KW-1185">Reference proteome</keyword>
<feature type="transmembrane region" description="Helical" evidence="1">
    <location>
        <begin position="42"/>
        <end position="62"/>
    </location>
</feature>
<dbReference type="EMBL" id="MAEL01000010">
    <property type="protein sequence ID" value="KAF1305770.1"/>
    <property type="molecule type" value="Genomic_DNA"/>
</dbReference>
<dbReference type="Proteomes" id="UP000782705">
    <property type="component" value="Unassembled WGS sequence"/>
</dbReference>
<sequence length="525" mass="59423">MNNKLSELVKVNFRYANPQMTDKARKSGKTGKKLTRSLVNQYLLSGIVFIALYGVMLLSVNFKQMPGFFTYYVALFGIIAFSQGISVIYNIFFESQDLPGYLPLPFRQSEIFLAKIIVVTITIVPFTLPVFVVFLLAGMQAGVFIPLAILLAFVLFGLFLAIIFSICSIIVFGLTRTTFFKKHKKLVTTLLLVFSMGIAIVGILLMNTQSTSEIVLTDRATIRLLMPFFYVVTAPLATVGLSSLLGLIVVTIGLLVILRKRLLPKLYEQLLDASPGVSSEKRKYKANQSLRQLLFGYNFQLIRDPNLIMQVFSNSVLFPVIFIVAFGISGQFELSWLPYRVLGVVFFAGIAFSAMTINPMSFVGNIISLDKENFLYMRTLPISMRHYLKTKFWFACGVQMIISAVIALAGGLFFHLRFAHMLALLAGILVGTYLFSQRYFVRDYRLLELRWTNVSQLFTRGAGTWGLALLMTLTVFCSVLLVVVYGFLAIMFSVWVIDVPVFLVLLIISVVWYEYYQRKFWARFD</sequence>
<keyword evidence="1" id="KW-0812">Transmembrane</keyword>
<evidence type="ECO:0000313" key="3">
    <source>
        <dbReference type="Proteomes" id="UP000782705"/>
    </source>
</evidence>
<gene>
    <name evidence="2" type="ORF">BAU17_00545</name>
</gene>
<keyword evidence="1" id="KW-0472">Membrane</keyword>
<feature type="transmembrane region" description="Helical" evidence="1">
    <location>
        <begin position="390"/>
        <end position="414"/>
    </location>
</feature>
<feature type="transmembrane region" description="Helical" evidence="1">
    <location>
        <begin position="494"/>
        <end position="513"/>
    </location>
</feature>